<keyword evidence="2" id="KW-0964">Secreted</keyword>
<evidence type="ECO:0000256" key="7">
    <source>
        <dbReference type="ARBA" id="ARBA00023326"/>
    </source>
</evidence>
<comment type="subcellular location">
    <subcellularLocation>
        <location evidence="1">Secreted</location>
    </subcellularLocation>
</comment>
<evidence type="ECO:0000313" key="11">
    <source>
        <dbReference type="Proteomes" id="UP000192796"/>
    </source>
</evidence>
<name>A0A1V9FQZ8_9BACT</name>
<dbReference type="AlphaFoldDB" id="A0A1V9FQZ8"/>
<dbReference type="PANTHER" id="PTHR38050">
    <property type="match status" value="1"/>
</dbReference>
<sequence>MKQLTTIMLIALLAATHIANAQVKPASGQSTIQITVDHLNRSFIVYLPKSYSTAQKTPVIFLFHGGGANAGSMLNISDKNDFTAISERENIILVALQGIDKSWNDGRQTKANKQNIDDIKFVAKVLQYMELNYAVDTTRIYATGISNGGFMVSRIGCEMGNRFAAIAAVAATMGSDTPYATCSPTFTLPVMYIHGTEDPLVHFNGGAKTIGAEGAYVSHQKVLEKWIIINKCNPRPEVTSLPDIAIDGTSISKEVYAAGKSGAEVIGYTVNNGGHTWPGGKQYLPKIMIGRLSRDMNACEVIWDFFKLHHR</sequence>
<evidence type="ECO:0000256" key="6">
    <source>
        <dbReference type="ARBA" id="ARBA00023277"/>
    </source>
</evidence>
<keyword evidence="11" id="KW-1185">Reference proteome</keyword>
<protein>
    <recommendedName>
        <fullName evidence="9">Peptidase S9 prolyl oligopeptidase catalytic domain-containing protein</fullName>
    </recommendedName>
</protein>
<dbReference type="Pfam" id="PF00326">
    <property type="entry name" value="Peptidase_S9"/>
    <property type="match status" value="1"/>
</dbReference>
<dbReference type="Proteomes" id="UP000192796">
    <property type="component" value="Unassembled WGS sequence"/>
</dbReference>
<reference evidence="10 11" key="1">
    <citation type="submission" date="2016-03" db="EMBL/GenBank/DDBJ databases">
        <title>Niastella vici sp. nov., isolated from farmland soil.</title>
        <authorList>
            <person name="Chen L."/>
            <person name="Wang D."/>
            <person name="Yang S."/>
            <person name="Wang G."/>
        </authorList>
    </citation>
    <scope>NUCLEOTIDE SEQUENCE [LARGE SCALE GENOMIC DNA]</scope>
    <source>
        <strain evidence="10 11">DJ57</strain>
    </source>
</reference>
<keyword evidence="6" id="KW-0119">Carbohydrate metabolism</keyword>
<evidence type="ECO:0000313" key="10">
    <source>
        <dbReference type="EMBL" id="OQP60711.1"/>
    </source>
</evidence>
<dbReference type="RefSeq" id="WP_081152564.1">
    <property type="nucleotide sequence ID" value="NZ_LVYD01000059.1"/>
</dbReference>
<dbReference type="GO" id="GO:0005576">
    <property type="term" value="C:extracellular region"/>
    <property type="evidence" value="ECO:0007669"/>
    <property type="project" value="UniProtKB-SubCell"/>
</dbReference>
<dbReference type="InterPro" id="IPR029058">
    <property type="entry name" value="AB_hydrolase_fold"/>
</dbReference>
<organism evidence="10 11">
    <name type="scientific">Niastella vici</name>
    <dbReference type="NCBI Taxonomy" id="1703345"/>
    <lineage>
        <taxon>Bacteria</taxon>
        <taxon>Pseudomonadati</taxon>
        <taxon>Bacteroidota</taxon>
        <taxon>Chitinophagia</taxon>
        <taxon>Chitinophagales</taxon>
        <taxon>Chitinophagaceae</taxon>
        <taxon>Niastella</taxon>
    </lineage>
</organism>
<keyword evidence="3" id="KW-0858">Xylan degradation</keyword>
<dbReference type="InterPro" id="IPR001375">
    <property type="entry name" value="Peptidase_S9_cat"/>
</dbReference>
<evidence type="ECO:0000256" key="3">
    <source>
        <dbReference type="ARBA" id="ARBA00022651"/>
    </source>
</evidence>
<dbReference type="PANTHER" id="PTHR38050:SF2">
    <property type="entry name" value="FERULOYL ESTERASE C-RELATED"/>
    <property type="match status" value="1"/>
</dbReference>
<dbReference type="OrthoDB" id="9764953at2"/>
<keyword evidence="4 8" id="KW-0732">Signal</keyword>
<dbReference type="SUPFAM" id="SSF53474">
    <property type="entry name" value="alpha/beta-Hydrolases"/>
    <property type="match status" value="1"/>
</dbReference>
<dbReference type="InterPro" id="IPR043595">
    <property type="entry name" value="FaeB/C/D"/>
</dbReference>
<dbReference type="GO" id="GO:0030600">
    <property type="term" value="F:feruloyl esterase activity"/>
    <property type="evidence" value="ECO:0007669"/>
    <property type="project" value="InterPro"/>
</dbReference>
<dbReference type="EMBL" id="LVYD01000059">
    <property type="protein sequence ID" value="OQP60711.1"/>
    <property type="molecule type" value="Genomic_DNA"/>
</dbReference>
<evidence type="ECO:0000256" key="8">
    <source>
        <dbReference type="SAM" id="SignalP"/>
    </source>
</evidence>
<dbReference type="GO" id="GO:0006508">
    <property type="term" value="P:proteolysis"/>
    <property type="evidence" value="ECO:0007669"/>
    <property type="project" value="InterPro"/>
</dbReference>
<dbReference type="GO" id="GO:0045493">
    <property type="term" value="P:xylan catabolic process"/>
    <property type="evidence" value="ECO:0007669"/>
    <property type="project" value="UniProtKB-KW"/>
</dbReference>
<gene>
    <name evidence="10" type="ORF">A3860_32450</name>
</gene>
<feature type="domain" description="Peptidase S9 prolyl oligopeptidase catalytic" evidence="9">
    <location>
        <begin position="100"/>
        <end position="173"/>
    </location>
</feature>
<evidence type="ECO:0000256" key="5">
    <source>
        <dbReference type="ARBA" id="ARBA00022801"/>
    </source>
</evidence>
<evidence type="ECO:0000256" key="2">
    <source>
        <dbReference type="ARBA" id="ARBA00022525"/>
    </source>
</evidence>
<dbReference type="STRING" id="1703345.A3860_32450"/>
<keyword evidence="5" id="KW-0378">Hydrolase</keyword>
<dbReference type="Gene3D" id="3.40.50.1820">
    <property type="entry name" value="alpha/beta hydrolase"/>
    <property type="match status" value="1"/>
</dbReference>
<accession>A0A1V9FQZ8</accession>
<evidence type="ECO:0000256" key="1">
    <source>
        <dbReference type="ARBA" id="ARBA00004613"/>
    </source>
</evidence>
<proteinExistence type="predicted"/>
<keyword evidence="7" id="KW-0624">Polysaccharide degradation</keyword>
<comment type="caution">
    <text evidence="10">The sequence shown here is derived from an EMBL/GenBank/DDBJ whole genome shotgun (WGS) entry which is preliminary data.</text>
</comment>
<evidence type="ECO:0000259" key="9">
    <source>
        <dbReference type="Pfam" id="PF00326"/>
    </source>
</evidence>
<dbReference type="GO" id="GO:0008236">
    <property type="term" value="F:serine-type peptidase activity"/>
    <property type="evidence" value="ECO:0007669"/>
    <property type="project" value="InterPro"/>
</dbReference>
<evidence type="ECO:0000256" key="4">
    <source>
        <dbReference type="ARBA" id="ARBA00022729"/>
    </source>
</evidence>
<feature type="signal peptide" evidence="8">
    <location>
        <begin position="1"/>
        <end position="21"/>
    </location>
</feature>
<feature type="chain" id="PRO_5012258090" description="Peptidase S9 prolyl oligopeptidase catalytic domain-containing protein" evidence="8">
    <location>
        <begin position="22"/>
        <end position="311"/>
    </location>
</feature>